<dbReference type="PANTHER" id="PTHR38459">
    <property type="entry name" value="PROPHAGE BACTOPRENOL-LINKED GLUCOSE TRANSLOCASE HOMOLOG"/>
    <property type="match status" value="1"/>
</dbReference>
<comment type="similarity">
    <text evidence="2">Belongs to the GtrA family.</text>
</comment>
<protein>
    <recommendedName>
        <fullName evidence="7">GtrA/DPMS transmembrane domain-containing protein</fullName>
    </recommendedName>
</protein>
<accession>A0A240UDX9</accession>
<feature type="domain" description="GtrA/DPMS transmembrane" evidence="7">
    <location>
        <begin position="17"/>
        <end position="130"/>
    </location>
</feature>
<feature type="transmembrane region" description="Helical" evidence="6">
    <location>
        <begin position="104"/>
        <end position="124"/>
    </location>
</feature>
<evidence type="ECO:0000313" key="9">
    <source>
        <dbReference type="Proteomes" id="UP000194440"/>
    </source>
</evidence>
<keyword evidence="9" id="KW-1185">Reference proteome</keyword>
<dbReference type="OrthoDB" id="5772132at2"/>
<evidence type="ECO:0000256" key="1">
    <source>
        <dbReference type="ARBA" id="ARBA00004141"/>
    </source>
</evidence>
<dbReference type="Pfam" id="PF04138">
    <property type="entry name" value="GtrA_DPMS_TM"/>
    <property type="match status" value="1"/>
</dbReference>
<dbReference type="KEGG" id="acis:CBP35_07755"/>
<evidence type="ECO:0000259" key="7">
    <source>
        <dbReference type="Pfam" id="PF04138"/>
    </source>
</evidence>
<evidence type="ECO:0000313" key="8">
    <source>
        <dbReference type="EMBL" id="ART59326.1"/>
    </source>
</evidence>
<dbReference type="Proteomes" id="UP000194440">
    <property type="component" value="Chromosome"/>
</dbReference>
<feature type="transmembrane region" description="Helical" evidence="6">
    <location>
        <begin position="20"/>
        <end position="40"/>
    </location>
</feature>
<dbReference type="GO" id="GO:0005886">
    <property type="term" value="C:plasma membrane"/>
    <property type="evidence" value="ECO:0007669"/>
    <property type="project" value="TreeGrafter"/>
</dbReference>
<dbReference type="KEGG" id="acip:CBP36_11175"/>
<dbReference type="InterPro" id="IPR051401">
    <property type="entry name" value="GtrA_CellWall_Glycosyl"/>
</dbReference>
<evidence type="ECO:0000256" key="5">
    <source>
        <dbReference type="ARBA" id="ARBA00023136"/>
    </source>
</evidence>
<keyword evidence="5 6" id="KW-0472">Membrane</keyword>
<feature type="transmembrane region" description="Helical" evidence="6">
    <location>
        <begin position="77"/>
        <end position="98"/>
    </location>
</feature>
<name>A0A240UDX9_9BURK</name>
<evidence type="ECO:0000256" key="2">
    <source>
        <dbReference type="ARBA" id="ARBA00009399"/>
    </source>
</evidence>
<dbReference type="RefSeq" id="WP_086927471.1">
    <property type="nucleotide sequence ID" value="NZ_CP021362.1"/>
</dbReference>
<sequence>MKRINFHIKKISRQALRFGVVGFFSNTVLYLLYLLFTVLGVGHKTAMTLLFAIGAVQTFFFNKLWTFEDRGIFGSKFSKYFLAYFSAYIINLMALFVFSDHFGYQHQIVQGSMVFVVAIFLFILQRYWIFQESTSSGNQSSVR</sequence>
<dbReference type="EMBL" id="CP021366">
    <property type="protein sequence ID" value="ART59326.1"/>
    <property type="molecule type" value="Genomic_DNA"/>
</dbReference>
<dbReference type="PANTHER" id="PTHR38459:SF1">
    <property type="entry name" value="PROPHAGE BACTOPRENOL-LINKED GLUCOSE TRANSLOCASE HOMOLOG"/>
    <property type="match status" value="1"/>
</dbReference>
<comment type="subcellular location">
    <subcellularLocation>
        <location evidence="1">Membrane</location>
        <topology evidence="1">Multi-pass membrane protein</topology>
    </subcellularLocation>
</comment>
<gene>
    <name evidence="8" type="ORF">CBP36_11175</name>
</gene>
<evidence type="ECO:0000256" key="3">
    <source>
        <dbReference type="ARBA" id="ARBA00022692"/>
    </source>
</evidence>
<dbReference type="AlphaFoldDB" id="A0A240UDX9"/>
<reference evidence="8" key="1">
    <citation type="submission" date="2017-05" db="EMBL/GenBank/DDBJ databases">
        <title>Polyphasic characterization of four soil-derived phenanthrene-degrading Acidovorax strains and proposal of Acidovorax phenanthrenivorans sp. nov.</title>
        <authorList>
            <person name="Singleton D."/>
            <person name="Lee J."/>
            <person name="Dickey A.N."/>
            <person name="Stroud A."/>
            <person name="Scholl E.H."/>
            <person name="Wright F.A."/>
            <person name="Aitken M.D."/>
        </authorList>
    </citation>
    <scope>NUCLEOTIDE SEQUENCE</scope>
    <source>
        <strain evidence="8">P4</strain>
    </source>
</reference>
<dbReference type="InterPro" id="IPR007267">
    <property type="entry name" value="GtrA_DPMS_TM"/>
</dbReference>
<proteinExistence type="inferred from homology"/>
<evidence type="ECO:0000256" key="6">
    <source>
        <dbReference type="SAM" id="Phobius"/>
    </source>
</evidence>
<organism evidence="8 9">
    <name type="scientific">Acidovorax carolinensis</name>
    <dbReference type="NCBI Taxonomy" id="553814"/>
    <lineage>
        <taxon>Bacteria</taxon>
        <taxon>Pseudomonadati</taxon>
        <taxon>Pseudomonadota</taxon>
        <taxon>Betaproteobacteria</taxon>
        <taxon>Burkholderiales</taxon>
        <taxon>Comamonadaceae</taxon>
        <taxon>Acidovorax</taxon>
    </lineage>
</organism>
<feature type="transmembrane region" description="Helical" evidence="6">
    <location>
        <begin position="46"/>
        <end position="65"/>
    </location>
</feature>
<keyword evidence="4 6" id="KW-1133">Transmembrane helix</keyword>
<evidence type="ECO:0000256" key="4">
    <source>
        <dbReference type="ARBA" id="ARBA00022989"/>
    </source>
</evidence>
<dbReference type="GO" id="GO:0000271">
    <property type="term" value="P:polysaccharide biosynthetic process"/>
    <property type="evidence" value="ECO:0007669"/>
    <property type="project" value="InterPro"/>
</dbReference>
<keyword evidence="3 6" id="KW-0812">Transmembrane</keyword>